<gene>
    <name evidence="2" type="ORF">BJ992_001927</name>
</gene>
<evidence type="ECO:0000313" key="3">
    <source>
        <dbReference type="Proteomes" id="UP000555564"/>
    </source>
</evidence>
<reference evidence="2 3" key="1">
    <citation type="submission" date="2020-08" db="EMBL/GenBank/DDBJ databases">
        <title>Sequencing the genomes of 1000 actinobacteria strains.</title>
        <authorList>
            <person name="Klenk H.-P."/>
        </authorList>
    </citation>
    <scope>NUCLEOTIDE SEQUENCE [LARGE SCALE GENOMIC DNA]</scope>
    <source>
        <strain evidence="2 3">DSM 44936</strain>
    </source>
</reference>
<proteinExistence type="predicted"/>
<accession>A0A7X0IC46</accession>
<dbReference type="AlphaFoldDB" id="A0A7X0IC46"/>
<dbReference type="EMBL" id="JACHIU010000001">
    <property type="protein sequence ID" value="MBB6472496.1"/>
    <property type="molecule type" value="Genomic_DNA"/>
</dbReference>
<organism evidence="2 3">
    <name type="scientific">Sphaerisporangium rubeum</name>
    <dbReference type="NCBI Taxonomy" id="321317"/>
    <lineage>
        <taxon>Bacteria</taxon>
        <taxon>Bacillati</taxon>
        <taxon>Actinomycetota</taxon>
        <taxon>Actinomycetes</taxon>
        <taxon>Streptosporangiales</taxon>
        <taxon>Streptosporangiaceae</taxon>
        <taxon>Sphaerisporangium</taxon>
    </lineage>
</organism>
<dbReference type="Proteomes" id="UP000555564">
    <property type="component" value="Unassembled WGS sequence"/>
</dbReference>
<keyword evidence="3" id="KW-1185">Reference proteome</keyword>
<evidence type="ECO:0000256" key="1">
    <source>
        <dbReference type="SAM" id="MobiDB-lite"/>
    </source>
</evidence>
<comment type="caution">
    <text evidence="2">The sequence shown here is derived from an EMBL/GenBank/DDBJ whole genome shotgun (WGS) entry which is preliminary data.</text>
</comment>
<name>A0A7X0IC46_9ACTN</name>
<dbReference type="RefSeq" id="WP_221474739.1">
    <property type="nucleotide sequence ID" value="NZ_BAAALO010000037.1"/>
</dbReference>
<evidence type="ECO:0000313" key="2">
    <source>
        <dbReference type="EMBL" id="MBB6472496.1"/>
    </source>
</evidence>
<feature type="region of interest" description="Disordered" evidence="1">
    <location>
        <begin position="1"/>
        <end position="22"/>
    </location>
</feature>
<protein>
    <submittedName>
        <fullName evidence="2">Uncharacterized protein</fullName>
    </submittedName>
</protein>
<sequence length="135" mass="14066">MSDEPVMSAAGERSPLAWDGEPAARLGEGDLAQAVAFLENLSASSPGFLGRSAGGDGDAGVTRDVRLAMPEALVAAVRSRAGEEGFERYVVAAVTRQVELDLREELAALIGAEHEPVSPEEFAHLDAAPETGPRP</sequence>